<evidence type="ECO:0000256" key="1">
    <source>
        <dbReference type="SAM" id="Phobius"/>
    </source>
</evidence>
<sequence>MVATAPTTADRTAQPSAPASTTRLAAVAGVCLAVAVLALLLPAWPAGDDMGSTHYMGLLADNQPWNLLLFMAVPVVLAETIAVTELAILFRRDVPRVVADLNRYAGLVAGFYFVGVVVYLTKHAVIPLTTSGGWRGWVDVVAVGFYLLGVVPLLGMSLLETRAVGAGWDDRRRLQVHATLVGLFLVVAHVAMIAGMLDPGVVAGWEPTHVMHDGSSMVGMTH</sequence>
<keyword evidence="1" id="KW-0812">Transmembrane</keyword>
<accession>A0A4Y3L078</accession>
<keyword evidence="1" id="KW-0472">Membrane</keyword>
<proteinExistence type="predicted"/>
<protein>
    <recommendedName>
        <fullName evidence="4">Permease</fullName>
    </recommendedName>
</protein>
<name>A0A4Y3L078_9CELL</name>
<feature type="transmembrane region" description="Helical" evidence="1">
    <location>
        <begin position="180"/>
        <end position="197"/>
    </location>
</feature>
<reference evidence="2" key="1">
    <citation type="submission" date="2019-06" db="EMBL/GenBank/DDBJ databases">
        <title>Whole genome shotgun sequence of Cellulomonas cellasea NBRC 3753.</title>
        <authorList>
            <person name="Hosoyama A."/>
            <person name="Uohara A."/>
            <person name="Ohji S."/>
            <person name="Ichikawa N."/>
        </authorList>
    </citation>
    <scope>NUCLEOTIDE SEQUENCE [LARGE SCALE GENOMIC DNA]</scope>
    <source>
        <strain evidence="2">NBRC 3753</strain>
    </source>
</reference>
<feature type="transmembrane region" description="Helical" evidence="1">
    <location>
        <begin position="65"/>
        <end position="89"/>
    </location>
</feature>
<feature type="transmembrane region" description="Helical" evidence="1">
    <location>
        <begin position="24"/>
        <end position="45"/>
    </location>
</feature>
<comment type="caution">
    <text evidence="2">The sequence shown here is derived from an EMBL/GenBank/DDBJ whole genome shotgun (WGS) entry which is preliminary data.</text>
</comment>
<evidence type="ECO:0000313" key="2">
    <source>
        <dbReference type="EMBL" id="GEA89783.1"/>
    </source>
</evidence>
<evidence type="ECO:0008006" key="4">
    <source>
        <dbReference type="Google" id="ProtNLM"/>
    </source>
</evidence>
<keyword evidence="1" id="KW-1133">Transmembrane helix</keyword>
<dbReference type="RefSeq" id="WP_141372820.1">
    <property type="nucleotide sequence ID" value="NZ_BJLR01000036.1"/>
</dbReference>
<evidence type="ECO:0000313" key="3">
    <source>
        <dbReference type="Proteomes" id="UP000317046"/>
    </source>
</evidence>
<dbReference type="InterPro" id="IPR046547">
    <property type="entry name" value="DUF6803"/>
</dbReference>
<feature type="transmembrane region" description="Helical" evidence="1">
    <location>
        <begin position="140"/>
        <end position="159"/>
    </location>
</feature>
<dbReference type="Proteomes" id="UP000317046">
    <property type="component" value="Unassembled WGS sequence"/>
</dbReference>
<keyword evidence="3" id="KW-1185">Reference proteome</keyword>
<dbReference type="EMBL" id="BJLR01000036">
    <property type="protein sequence ID" value="GEA89783.1"/>
    <property type="molecule type" value="Genomic_DNA"/>
</dbReference>
<dbReference type="Pfam" id="PF20617">
    <property type="entry name" value="DUF6803"/>
    <property type="match status" value="1"/>
</dbReference>
<dbReference type="AlphaFoldDB" id="A0A4Y3L078"/>
<organism evidence="2 3">
    <name type="scientific">Cellulomonas cellasea</name>
    <dbReference type="NCBI Taxonomy" id="43670"/>
    <lineage>
        <taxon>Bacteria</taxon>
        <taxon>Bacillati</taxon>
        <taxon>Actinomycetota</taxon>
        <taxon>Actinomycetes</taxon>
        <taxon>Micrococcales</taxon>
        <taxon>Cellulomonadaceae</taxon>
        <taxon>Cellulomonas</taxon>
    </lineage>
</organism>
<gene>
    <name evidence="2" type="ORF">CCE01nite_37320</name>
</gene>
<feature type="transmembrane region" description="Helical" evidence="1">
    <location>
        <begin position="101"/>
        <end position="120"/>
    </location>
</feature>